<dbReference type="SUPFAM" id="SSF51430">
    <property type="entry name" value="NAD(P)-linked oxidoreductase"/>
    <property type="match status" value="1"/>
</dbReference>
<dbReference type="OrthoDB" id="48988at2759"/>
<evidence type="ECO:0000259" key="2">
    <source>
        <dbReference type="Pfam" id="PF00248"/>
    </source>
</evidence>
<evidence type="ECO:0000256" key="1">
    <source>
        <dbReference type="ARBA" id="ARBA00023002"/>
    </source>
</evidence>
<dbReference type="STRING" id="763406.A0A1E3NJM7"/>
<protein>
    <recommendedName>
        <fullName evidence="2">NADP-dependent oxidoreductase domain-containing protein</fullName>
    </recommendedName>
</protein>
<dbReference type="AlphaFoldDB" id="A0A1E3NJM7"/>
<dbReference type="CDD" id="cd19079">
    <property type="entry name" value="AKR_EcYajO-like"/>
    <property type="match status" value="1"/>
</dbReference>
<dbReference type="GO" id="GO:0016491">
    <property type="term" value="F:oxidoreductase activity"/>
    <property type="evidence" value="ECO:0007669"/>
    <property type="project" value="UniProtKB-KW"/>
</dbReference>
<evidence type="ECO:0000313" key="3">
    <source>
        <dbReference type="EMBL" id="ODQ46347.1"/>
    </source>
</evidence>
<dbReference type="PANTHER" id="PTHR43364:SF15">
    <property type="entry name" value="ARYL-ALCOHOL DEHYDROGENASE AAD16-RELATED"/>
    <property type="match status" value="1"/>
</dbReference>
<keyword evidence="4" id="KW-1185">Reference proteome</keyword>
<dbReference type="GeneID" id="30177823"/>
<feature type="domain" description="NADP-dependent oxidoreductase" evidence="2">
    <location>
        <begin position="16"/>
        <end position="333"/>
    </location>
</feature>
<dbReference type="FunFam" id="3.20.20.100:FF:000004">
    <property type="entry name" value="Oxidoreductase, aldo/keto reductase"/>
    <property type="match status" value="1"/>
</dbReference>
<dbReference type="InterPro" id="IPR036812">
    <property type="entry name" value="NAD(P)_OxRdtase_dom_sf"/>
</dbReference>
<evidence type="ECO:0000313" key="4">
    <source>
        <dbReference type="Proteomes" id="UP000094455"/>
    </source>
</evidence>
<dbReference type="Pfam" id="PF00248">
    <property type="entry name" value="Aldo_ket_red"/>
    <property type="match status" value="1"/>
</dbReference>
<dbReference type="GO" id="GO:0005829">
    <property type="term" value="C:cytosol"/>
    <property type="evidence" value="ECO:0007669"/>
    <property type="project" value="UniProtKB-ARBA"/>
</dbReference>
<dbReference type="InterPro" id="IPR050523">
    <property type="entry name" value="AKR_Detox_Biosynth"/>
</dbReference>
<dbReference type="InterPro" id="IPR023210">
    <property type="entry name" value="NADP_OxRdtase_dom"/>
</dbReference>
<organism evidence="3 4">
    <name type="scientific">Pichia membranifaciens NRRL Y-2026</name>
    <dbReference type="NCBI Taxonomy" id="763406"/>
    <lineage>
        <taxon>Eukaryota</taxon>
        <taxon>Fungi</taxon>
        <taxon>Dikarya</taxon>
        <taxon>Ascomycota</taxon>
        <taxon>Saccharomycotina</taxon>
        <taxon>Pichiomycetes</taxon>
        <taxon>Pichiales</taxon>
        <taxon>Pichiaceae</taxon>
        <taxon>Pichia</taxon>
    </lineage>
</organism>
<sequence length="344" mass="38792">MKFVNLGESGVKISQIIVGCMSFGARAEYGNWVLEDEDKVMEILKRCYDLGLRTYDTADMYSNGVSEQLVGKFLKKYNIPRYTVVILSKCFYPVDADTPGFTVDGLANKDPNNMKFINSSGLSRKHIFDAVTASTERLGTYIDVLQIHRYDPSTPKEETMRALNDVINQGLVRYIGASSMRATQFAQLQFVAESKGWHKFISMQNFYNLLYREEEREMIPFCKETGVGLVHWSPIARGVLSRPLDEMKESERMKSDMAMVHILKDLSAADEEVINRVEAVAKEINCKMSQVATAWVISKGGCPILGLSSVARVEEAVGALDITLSEEQIKFLEQPYKPKEVRGF</sequence>
<proteinExistence type="predicted"/>
<name>A0A1E3NJM7_9ASCO</name>
<dbReference type="PANTHER" id="PTHR43364">
    <property type="entry name" value="NADH-SPECIFIC METHYLGLYOXAL REDUCTASE-RELATED"/>
    <property type="match status" value="1"/>
</dbReference>
<dbReference type="Proteomes" id="UP000094455">
    <property type="component" value="Unassembled WGS sequence"/>
</dbReference>
<accession>A0A1E3NJM7</accession>
<dbReference type="EMBL" id="KV454003">
    <property type="protein sequence ID" value="ODQ46347.1"/>
    <property type="molecule type" value="Genomic_DNA"/>
</dbReference>
<dbReference type="RefSeq" id="XP_019017460.1">
    <property type="nucleotide sequence ID" value="XM_019161136.1"/>
</dbReference>
<gene>
    <name evidence="3" type="ORF">PICMEDRAFT_16245</name>
</gene>
<dbReference type="Gene3D" id="3.20.20.100">
    <property type="entry name" value="NADP-dependent oxidoreductase domain"/>
    <property type="match status" value="1"/>
</dbReference>
<reference evidence="3 4" key="1">
    <citation type="journal article" date="2016" name="Proc. Natl. Acad. Sci. U.S.A.">
        <title>Comparative genomics of biotechnologically important yeasts.</title>
        <authorList>
            <person name="Riley R."/>
            <person name="Haridas S."/>
            <person name="Wolfe K.H."/>
            <person name="Lopes M.R."/>
            <person name="Hittinger C.T."/>
            <person name="Goeker M."/>
            <person name="Salamov A.A."/>
            <person name="Wisecaver J.H."/>
            <person name="Long T.M."/>
            <person name="Calvey C.H."/>
            <person name="Aerts A.L."/>
            <person name="Barry K.W."/>
            <person name="Choi C."/>
            <person name="Clum A."/>
            <person name="Coughlan A.Y."/>
            <person name="Deshpande S."/>
            <person name="Douglass A.P."/>
            <person name="Hanson S.J."/>
            <person name="Klenk H.-P."/>
            <person name="LaButti K.M."/>
            <person name="Lapidus A."/>
            <person name="Lindquist E.A."/>
            <person name="Lipzen A.M."/>
            <person name="Meier-Kolthoff J.P."/>
            <person name="Ohm R.A."/>
            <person name="Otillar R.P."/>
            <person name="Pangilinan J.L."/>
            <person name="Peng Y."/>
            <person name="Rokas A."/>
            <person name="Rosa C.A."/>
            <person name="Scheuner C."/>
            <person name="Sibirny A.A."/>
            <person name="Slot J.C."/>
            <person name="Stielow J.B."/>
            <person name="Sun H."/>
            <person name="Kurtzman C.P."/>
            <person name="Blackwell M."/>
            <person name="Grigoriev I.V."/>
            <person name="Jeffries T.W."/>
        </authorList>
    </citation>
    <scope>NUCLEOTIDE SEQUENCE [LARGE SCALE GENOMIC DNA]</scope>
    <source>
        <strain evidence="3 4">NRRL Y-2026</strain>
    </source>
</reference>
<keyword evidence="1" id="KW-0560">Oxidoreductase</keyword>